<dbReference type="PRINTS" id="PR00315">
    <property type="entry name" value="ELONGATNFCT"/>
</dbReference>
<dbReference type="Pfam" id="PF00009">
    <property type="entry name" value="GTP_EFTU"/>
    <property type="match status" value="1"/>
</dbReference>
<organism evidence="6 7">
    <name type="scientific">Fusibacter bizertensis</name>
    <dbReference type="NCBI Taxonomy" id="1488331"/>
    <lineage>
        <taxon>Bacteria</taxon>
        <taxon>Bacillati</taxon>
        <taxon>Bacillota</taxon>
        <taxon>Clostridia</taxon>
        <taxon>Eubacteriales</taxon>
        <taxon>Eubacteriales Family XII. Incertae Sedis</taxon>
        <taxon>Fusibacter</taxon>
    </lineage>
</organism>
<dbReference type="InterPro" id="IPR000795">
    <property type="entry name" value="T_Tr_GTP-bd_dom"/>
</dbReference>
<dbReference type="SUPFAM" id="SSF50447">
    <property type="entry name" value="Translation proteins"/>
    <property type="match status" value="1"/>
</dbReference>
<dbReference type="Gene3D" id="3.30.230.10">
    <property type="match status" value="1"/>
</dbReference>
<dbReference type="Proteomes" id="UP001158045">
    <property type="component" value="Unassembled WGS sequence"/>
</dbReference>
<dbReference type="CDD" id="cd03711">
    <property type="entry name" value="Tet_C"/>
    <property type="match status" value="1"/>
</dbReference>
<dbReference type="Pfam" id="PF00679">
    <property type="entry name" value="EFG_C"/>
    <property type="match status" value="1"/>
</dbReference>
<dbReference type="SUPFAM" id="SSF54980">
    <property type="entry name" value="EF-G C-terminal domain-like"/>
    <property type="match status" value="2"/>
</dbReference>
<dbReference type="InterPro" id="IPR005225">
    <property type="entry name" value="Small_GTP-bd"/>
</dbReference>
<evidence type="ECO:0000256" key="2">
    <source>
        <dbReference type="ARBA" id="ARBA00022917"/>
    </source>
</evidence>
<feature type="domain" description="Tr-type G" evidence="5">
    <location>
        <begin position="1"/>
        <end position="249"/>
    </location>
</feature>
<dbReference type="SUPFAM" id="SSF54211">
    <property type="entry name" value="Ribosomal protein S5 domain 2-like"/>
    <property type="match status" value="1"/>
</dbReference>
<gene>
    <name evidence="6" type="ORF">QE109_11740</name>
</gene>
<dbReference type="InterPro" id="IPR035647">
    <property type="entry name" value="EFG_III/V"/>
</dbReference>
<name>A0ABT6NEH6_9FIRM</name>
<keyword evidence="7" id="KW-1185">Reference proteome</keyword>
<dbReference type="InterPro" id="IPR027417">
    <property type="entry name" value="P-loop_NTPase"/>
</dbReference>
<dbReference type="InterPro" id="IPR000640">
    <property type="entry name" value="EFG_V-like"/>
</dbReference>
<dbReference type="SUPFAM" id="SSF52540">
    <property type="entry name" value="P-loop containing nucleoside triphosphate hydrolases"/>
    <property type="match status" value="1"/>
</dbReference>
<keyword evidence="4" id="KW-0046">Antibiotic resistance</keyword>
<dbReference type="InterPro" id="IPR014721">
    <property type="entry name" value="Ribsml_uS5_D2-typ_fold_subgr"/>
</dbReference>
<dbReference type="Gene3D" id="3.30.70.240">
    <property type="match status" value="1"/>
</dbReference>
<keyword evidence="3" id="KW-0342">GTP-binding</keyword>
<dbReference type="Pfam" id="PF03764">
    <property type="entry name" value="EFG_IV"/>
    <property type="match status" value="1"/>
</dbReference>
<dbReference type="PANTHER" id="PTHR43261">
    <property type="entry name" value="TRANSLATION ELONGATION FACTOR G-RELATED"/>
    <property type="match status" value="1"/>
</dbReference>
<sequence>MINIGIVAHVDAGKTTLTEQMLYVCGVIKNPGRVDQGNTITDDLAIERQRGITVKASTVSMQWQGQKINLLDTPGHMDFIAEVERSLEVLDVAILAISAKEGVQPQTKVIYNALKRGNIPTIIFINKVDRVGVVLKELYTDIKKDLEDSLYFINSVDAEGTRLASVTDDLNFTEMKVSNQESVALLDDQILITLLVENSVAQDKLDQVAQTLFLKRQIVPVLHGSAILGKGIEPLLNLVVKWGKAVSQASLSARVYKIDRDQHGARRCFVRIFGGELELREVYPIYFKETTFKILKMAVFNGIKPVNCEKAFAGDIVIIYSDRLEIEDIIGEPSLDRNHFSIAVPTLKARVNDQDLAMRKAICDALILLTDEDPFLEFSIHPITEAIEIKIFGVVQKEIIEMQLLERFGIETSIQNPDTIYKERPVKNSTVYRYMYRDGNHYAATVGLKVEPLPVGSGIIYETLVSYGELKKPFQNAVREGTEFGLREGLKGWSLTDVKVSFIYSEFNSVDSTPADFRKLAEEVVKLAIIESGTEYLEPILEFELTVPQYAIGRAISDILKMRGEVNEPVINKERVLLTGILPVDTSKAYEAEISDYTGGNGVLITRFSGYKVVDEKAK</sequence>
<dbReference type="PANTHER" id="PTHR43261:SF1">
    <property type="entry name" value="RIBOSOME-RELEASING FACTOR 2, MITOCHONDRIAL"/>
    <property type="match status" value="1"/>
</dbReference>
<dbReference type="NCBIfam" id="TIGR00231">
    <property type="entry name" value="small_GTP"/>
    <property type="match status" value="1"/>
</dbReference>
<keyword evidence="2" id="KW-0648">Protein biosynthesis</keyword>
<dbReference type="Gene3D" id="3.40.50.300">
    <property type="entry name" value="P-loop containing nucleotide triphosphate hydrolases"/>
    <property type="match status" value="1"/>
</dbReference>
<evidence type="ECO:0000256" key="1">
    <source>
        <dbReference type="ARBA" id="ARBA00022741"/>
    </source>
</evidence>
<proteinExistence type="predicted"/>
<dbReference type="RefSeq" id="WP_281094717.1">
    <property type="nucleotide sequence ID" value="NZ_JARYZI010000007.1"/>
</dbReference>
<dbReference type="Gene3D" id="2.40.30.10">
    <property type="entry name" value="Translation factors"/>
    <property type="match status" value="1"/>
</dbReference>
<dbReference type="InterPro" id="IPR035650">
    <property type="entry name" value="Tet_C"/>
</dbReference>
<evidence type="ECO:0000259" key="5">
    <source>
        <dbReference type="PROSITE" id="PS51722"/>
    </source>
</evidence>
<keyword evidence="1" id="KW-0547">Nucleotide-binding</keyword>
<evidence type="ECO:0000313" key="7">
    <source>
        <dbReference type="Proteomes" id="UP001158045"/>
    </source>
</evidence>
<dbReference type="EMBL" id="JARYZI010000007">
    <property type="protein sequence ID" value="MDH8678826.1"/>
    <property type="molecule type" value="Genomic_DNA"/>
</dbReference>
<dbReference type="InterPro" id="IPR005517">
    <property type="entry name" value="Transl_elong_EFG/EF2_IV"/>
</dbReference>
<evidence type="ECO:0000256" key="3">
    <source>
        <dbReference type="ARBA" id="ARBA00023134"/>
    </source>
</evidence>
<dbReference type="InterPro" id="IPR020568">
    <property type="entry name" value="Ribosomal_Su5_D2-typ_SF"/>
</dbReference>
<dbReference type="InterPro" id="IPR009000">
    <property type="entry name" value="Transl_B-barrel_sf"/>
</dbReference>
<reference evidence="6 7" key="1">
    <citation type="submission" date="2023-04" db="EMBL/GenBank/DDBJ databases">
        <title>Fusibacter bizertensis strain WBS, isolated from littoral bottom sediments of the Arctic seas - biochemical and genomic analysis.</title>
        <authorList>
            <person name="Brioukhanov A.L."/>
        </authorList>
    </citation>
    <scope>NUCLEOTIDE SEQUENCE [LARGE SCALE GENOMIC DNA]</scope>
    <source>
        <strain evidence="6 7">WBS</strain>
    </source>
</reference>
<comment type="caution">
    <text evidence="6">The sequence shown here is derived from an EMBL/GenBank/DDBJ whole genome shotgun (WGS) entry which is preliminary data.</text>
</comment>
<dbReference type="PROSITE" id="PS51722">
    <property type="entry name" value="G_TR_2"/>
    <property type="match status" value="1"/>
</dbReference>
<protein>
    <submittedName>
        <fullName evidence="6">TetM/TetW/TetO/TetS family tetracycline resistance ribosomal protection protein</fullName>
    </submittedName>
</protein>
<evidence type="ECO:0000313" key="6">
    <source>
        <dbReference type="EMBL" id="MDH8678826.1"/>
    </source>
</evidence>
<dbReference type="SMART" id="SM00889">
    <property type="entry name" value="EFG_IV"/>
    <property type="match status" value="1"/>
</dbReference>
<accession>A0ABT6NEH6</accession>
<evidence type="ECO:0000256" key="4">
    <source>
        <dbReference type="ARBA" id="ARBA00023251"/>
    </source>
</evidence>
<dbReference type="PRINTS" id="PR01037">
    <property type="entry name" value="TCRTETOQM"/>
</dbReference>